<sequence length="249" mass="28267">MTGAHWDAVFDEDYLYFYETFLHDERNEKEAELIARLLDLGPGADVLDVPCGHGRIAVRLARRGCRVTGLDASPLFLERARQAAAAAGVGVEWVHGDMRALPFGRDFDAVVNWFTSFGYFDDEENRRVLAEFRRVLRPGGRLLIETVHRDRILRSLPPGEPVRFDVVRRGDDLMIDRTGYEPLTGRVQTDRTIVRDGRVRRFAYGLRLYTPVELRDELLRAGFARVELLGDEGGPLTLDSRRLLAVAQA</sequence>
<dbReference type="SUPFAM" id="SSF53335">
    <property type="entry name" value="S-adenosyl-L-methionine-dependent methyltransferases"/>
    <property type="match status" value="1"/>
</dbReference>
<dbReference type="GO" id="GO:0043770">
    <property type="term" value="F:demethylmenaquinone methyltransferase activity"/>
    <property type="evidence" value="ECO:0007669"/>
    <property type="project" value="UniProtKB-EC"/>
</dbReference>
<dbReference type="InterPro" id="IPR041698">
    <property type="entry name" value="Methyltransf_25"/>
</dbReference>
<dbReference type="CDD" id="cd02440">
    <property type="entry name" value="AdoMet_MTases"/>
    <property type="match status" value="1"/>
</dbReference>
<dbReference type="PANTHER" id="PTHR43591:SF110">
    <property type="entry name" value="RHODANESE DOMAIN-CONTAINING PROTEIN"/>
    <property type="match status" value="1"/>
</dbReference>
<keyword evidence="2" id="KW-0489">Methyltransferase</keyword>
<dbReference type="Proteomes" id="UP000265800">
    <property type="component" value="Unassembled WGS sequence"/>
</dbReference>
<dbReference type="EMBL" id="QWKZ01000147">
    <property type="protein sequence ID" value="RIH81640.1"/>
    <property type="molecule type" value="Genomic_DNA"/>
</dbReference>
<protein>
    <submittedName>
        <fullName evidence="2">Demethylmenaquinone methyltransferase</fullName>
        <ecNumber evidence="2">2.1.1.163</ecNumber>
    </submittedName>
</protein>
<dbReference type="PANTHER" id="PTHR43591">
    <property type="entry name" value="METHYLTRANSFERASE"/>
    <property type="match status" value="1"/>
</dbReference>
<comment type="caution">
    <text evidence="2">The sequence shown here is derived from an EMBL/GenBank/DDBJ whole genome shotgun (WGS) entry which is preliminary data.</text>
</comment>
<dbReference type="OrthoDB" id="9784101at2"/>
<dbReference type="Pfam" id="PF13649">
    <property type="entry name" value="Methyltransf_25"/>
    <property type="match status" value="1"/>
</dbReference>
<keyword evidence="3" id="KW-1185">Reference proteome</keyword>
<feature type="domain" description="Methyltransferase" evidence="1">
    <location>
        <begin position="46"/>
        <end position="140"/>
    </location>
</feature>
<evidence type="ECO:0000259" key="1">
    <source>
        <dbReference type="Pfam" id="PF13649"/>
    </source>
</evidence>
<evidence type="ECO:0000313" key="2">
    <source>
        <dbReference type="EMBL" id="RIH81640.1"/>
    </source>
</evidence>
<accession>A0A399EF51</accession>
<organism evidence="2 3">
    <name type="scientific">Meiothermus luteus</name>
    <dbReference type="NCBI Taxonomy" id="2026184"/>
    <lineage>
        <taxon>Bacteria</taxon>
        <taxon>Thermotogati</taxon>
        <taxon>Deinococcota</taxon>
        <taxon>Deinococci</taxon>
        <taxon>Thermales</taxon>
        <taxon>Thermaceae</taxon>
        <taxon>Meiothermus</taxon>
    </lineage>
</organism>
<dbReference type="EC" id="2.1.1.163" evidence="2"/>
<keyword evidence="2" id="KW-0808">Transferase</keyword>
<name>A0A399EF51_9DEIN</name>
<evidence type="ECO:0000313" key="3">
    <source>
        <dbReference type="Proteomes" id="UP000265800"/>
    </source>
</evidence>
<dbReference type="GO" id="GO:0032259">
    <property type="term" value="P:methylation"/>
    <property type="evidence" value="ECO:0007669"/>
    <property type="project" value="UniProtKB-KW"/>
</dbReference>
<dbReference type="Gene3D" id="3.40.50.150">
    <property type="entry name" value="Vaccinia Virus protein VP39"/>
    <property type="match status" value="1"/>
</dbReference>
<dbReference type="AlphaFoldDB" id="A0A399EF51"/>
<reference evidence="2 3" key="1">
    <citation type="submission" date="2018-08" db="EMBL/GenBank/DDBJ databases">
        <title>Meiothermus luteus KCTC 52599 genome sequencing project.</title>
        <authorList>
            <person name="Da Costa M.S."/>
            <person name="Albuquerque L."/>
            <person name="Raposo P."/>
            <person name="Froufe H.J.C."/>
            <person name="Barroso C.S."/>
            <person name="Egas C."/>
        </authorList>
    </citation>
    <scope>NUCLEOTIDE SEQUENCE [LARGE SCALE GENOMIC DNA]</scope>
    <source>
        <strain evidence="2 3">KCTC 52599</strain>
    </source>
</reference>
<proteinExistence type="predicted"/>
<dbReference type="InterPro" id="IPR029063">
    <property type="entry name" value="SAM-dependent_MTases_sf"/>
</dbReference>
<dbReference type="Gene3D" id="2.20.25.110">
    <property type="entry name" value="S-adenosyl-L-methionine-dependent methyltransferases"/>
    <property type="match status" value="1"/>
</dbReference>
<gene>
    <name evidence="2" type="primary">menG</name>
    <name evidence="2" type="ORF">Mlute_02742</name>
</gene>